<feature type="region of interest" description="Disordered" evidence="1">
    <location>
        <begin position="26"/>
        <end position="56"/>
    </location>
</feature>
<dbReference type="OrthoDB" id="385861at2157"/>
<reference evidence="2 3" key="1">
    <citation type="journal article" date="2014" name="PLoS Genet.">
        <title>Phylogenetically driven sequencing of extremely halophilic archaea reveals strategies for static and dynamic osmo-response.</title>
        <authorList>
            <person name="Becker E.A."/>
            <person name="Seitzer P.M."/>
            <person name="Tritt A."/>
            <person name="Larsen D."/>
            <person name="Krusor M."/>
            <person name="Yao A.I."/>
            <person name="Wu D."/>
            <person name="Madern D."/>
            <person name="Eisen J.A."/>
            <person name="Darling A.E."/>
            <person name="Facciotti M.T."/>
        </authorList>
    </citation>
    <scope>NUCLEOTIDE SEQUENCE [LARGE SCALE GENOMIC DNA]</scope>
    <source>
        <strain evidence="2 3">100A6</strain>
    </source>
</reference>
<evidence type="ECO:0000313" key="3">
    <source>
        <dbReference type="Proteomes" id="UP000011566"/>
    </source>
</evidence>
<name>M0LYE0_9EURY</name>
<evidence type="ECO:0000313" key="2">
    <source>
        <dbReference type="EMBL" id="EMA38456.1"/>
    </source>
</evidence>
<organism evidence="2 3">
    <name type="scientific">Halococcus hamelinensis 100A6</name>
    <dbReference type="NCBI Taxonomy" id="1132509"/>
    <lineage>
        <taxon>Archaea</taxon>
        <taxon>Methanobacteriati</taxon>
        <taxon>Methanobacteriota</taxon>
        <taxon>Stenosarchaea group</taxon>
        <taxon>Halobacteria</taxon>
        <taxon>Halobacteriales</taxon>
        <taxon>Halococcaceae</taxon>
        <taxon>Halococcus</taxon>
    </lineage>
</organism>
<gene>
    <name evidence="2" type="ORF">C447_09887</name>
</gene>
<comment type="caution">
    <text evidence="2">The sequence shown here is derived from an EMBL/GenBank/DDBJ whole genome shotgun (WGS) entry which is preliminary data.</text>
</comment>
<protein>
    <submittedName>
        <fullName evidence="2">Uncharacterized protein</fullName>
    </submittedName>
</protein>
<dbReference type="EMBL" id="AOMB01000030">
    <property type="protein sequence ID" value="EMA38456.1"/>
    <property type="molecule type" value="Genomic_DNA"/>
</dbReference>
<accession>M0LYE0</accession>
<feature type="compositionally biased region" description="Acidic residues" evidence="1">
    <location>
        <begin position="29"/>
        <end position="45"/>
    </location>
</feature>
<dbReference type="RefSeq" id="WP_007693374.1">
    <property type="nucleotide sequence ID" value="NZ_AJRK01000061.1"/>
</dbReference>
<feature type="region of interest" description="Disordered" evidence="1">
    <location>
        <begin position="160"/>
        <end position="179"/>
    </location>
</feature>
<dbReference type="PATRIC" id="fig|1132509.6.peg.2232"/>
<feature type="compositionally biased region" description="Basic and acidic residues" evidence="1">
    <location>
        <begin position="161"/>
        <end position="177"/>
    </location>
</feature>
<evidence type="ECO:0000256" key="1">
    <source>
        <dbReference type="SAM" id="MobiDB-lite"/>
    </source>
</evidence>
<proteinExistence type="predicted"/>
<dbReference type="AlphaFoldDB" id="M0LYE0"/>
<sequence length="252" mass="28836">MSRTQDSEQLSGAYRWEPEFDHETTFVDENWDYQPDDERLTDDDTQNTYTPPEREFDQDIRDGSLFKQEVQQDAEICSSCFLPNYDVIIPHSPRPSVDKGLVRYYIPIESTTHSENGAAPLCRGPPRACQCGRIGPARIRPLDKPHVAEFARNLSRTLTRKQRDRERRANEAEEFGARGKARKLRAEATRFEHDPLLLAFRALLLKSKHPMSDDSNLATALDDARFSTAYSWSDLLRVDGQQRRALPAPAGD</sequence>
<keyword evidence="3" id="KW-1185">Reference proteome</keyword>
<dbReference type="Proteomes" id="UP000011566">
    <property type="component" value="Unassembled WGS sequence"/>
</dbReference>